<keyword evidence="2" id="KW-0812">Transmembrane</keyword>
<name>A0A6C0KL53_9ZZZZ</name>
<sequence length="182" mass="19092">MSSFQINNFSLATYGAIGLTSVVLALITVYDNFIPEGTETPPPPGTDSAAIFNSLVPTSVGSMFGTIPQEDDKKESENAEDEAASSSLFGTDKKEESGAPSIFGTSDTAEASSSSLFGTSDEIDDGSMMDSLMDNVEPSATAPSLFETAPSETEKSSFVNGESEGTRGGKKRKSNKSTKKKR</sequence>
<accession>A0A6C0KL53</accession>
<evidence type="ECO:0000256" key="1">
    <source>
        <dbReference type="SAM" id="MobiDB-lite"/>
    </source>
</evidence>
<feature type="transmembrane region" description="Helical" evidence="2">
    <location>
        <begin position="12"/>
        <end position="30"/>
    </location>
</feature>
<feature type="compositionally biased region" description="Basic residues" evidence="1">
    <location>
        <begin position="168"/>
        <end position="182"/>
    </location>
</feature>
<proteinExistence type="predicted"/>
<keyword evidence="2" id="KW-0472">Membrane</keyword>
<feature type="region of interest" description="Disordered" evidence="1">
    <location>
        <begin position="62"/>
        <end position="182"/>
    </location>
</feature>
<keyword evidence="2" id="KW-1133">Transmembrane helix</keyword>
<feature type="compositionally biased region" description="Polar residues" evidence="1">
    <location>
        <begin position="103"/>
        <end position="118"/>
    </location>
</feature>
<dbReference type="EMBL" id="MN740898">
    <property type="protein sequence ID" value="QHU17064.1"/>
    <property type="molecule type" value="Genomic_DNA"/>
</dbReference>
<evidence type="ECO:0000256" key="2">
    <source>
        <dbReference type="SAM" id="Phobius"/>
    </source>
</evidence>
<dbReference type="AlphaFoldDB" id="A0A6C0KL53"/>
<evidence type="ECO:0000313" key="3">
    <source>
        <dbReference type="EMBL" id="QHU17064.1"/>
    </source>
</evidence>
<organism evidence="3">
    <name type="scientific">viral metagenome</name>
    <dbReference type="NCBI Taxonomy" id="1070528"/>
    <lineage>
        <taxon>unclassified sequences</taxon>
        <taxon>metagenomes</taxon>
        <taxon>organismal metagenomes</taxon>
    </lineage>
</organism>
<protein>
    <submittedName>
        <fullName evidence="3">Uncharacterized protein</fullName>
    </submittedName>
</protein>
<reference evidence="3" key="1">
    <citation type="journal article" date="2020" name="Nature">
        <title>Giant virus diversity and host interactions through global metagenomics.</title>
        <authorList>
            <person name="Schulz F."/>
            <person name="Roux S."/>
            <person name="Paez-Espino D."/>
            <person name="Jungbluth S."/>
            <person name="Walsh D.A."/>
            <person name="Denef V.J."/>
            <person name="McMahon K.D."/>
            <person name="Konstantinidis K.T."/>
            <person name="Eloe-Fadrosh E.A."/>
            <person name="Kyrpides N.C."/>
            <person name="Woyke T."/>
        </authorList>
    </citation>
    <scope>NUCLEOTIDE SEQUENCE</scope>
    <source>
        <strain evidence="3">GVMAG-S-3300012000-57</strain>
    </source>
</reference>